<evidence type="ECO:0000256" key="4">
    <source>
        <dbReference type="ARBA" id="ARBA00022729"/>
    </source>
</evidence>
<feature type="compositionally biased region" description="Low complexity" evidence="6">
    <location>
        <begin position="125"/>
        <end position="159"/>
    </location>
</feature>
<evidence type="ECO:0000313" key="8">
    <source>
        <dbReference type="EMBL" id="KAI5967798.1"/>
    </source>
</evidence>
<feature type="chain" id="PRO_5042286757" evidence="7">
    <location>
        <begin position="19"/>
        <end position="188"/>
    </location>
</feature>
<keyword evidence="4 7" id="KW-0732">Signal</keyword>
<gene>
    <name evidence="8" type="ORF">KGF57_000282</name>
</gene>
<feature type="region of interest" description="Disordered" evidence="6">
    <location>
        <begin position="76"/>
        <end position="159"/>
    </location>
</feature>
<keyword evidence="5" id="KW-0325">Glycoprotein</keyword>
<comment type="caution">
    <text evidence="8">The sequence shown here is derived from an EMBL/GenBank/DDBJ whole genome shotgun (WGS) entry which is preliminary data.</text>
</comment>
<dbReference type="GeneID" id="76148342"/>
<accession>A0AAD5G0S3</accession>
<keyword evidence="9" id="KW-1185">Reference proteome</keyword>
<dbReference type="RefSeq" id="XP_051611203.1">
    <property type="nucleotide sequence ID" value="XM_051752171.1"/>
</dbReference>
<evidence type="ECO:0000256" key="1">
    <source>
        <dbReference type="ARBA" id="ARBA00004191"/>
    </source>
</evidence>
<name>A0AAD5G0S3_9ASCO</name>
<reference evidence="8 9" key="1">
    <citation type="journal article" date="2022" name="DNA Res.">
        <title>Genome analysis of five recently described species of the CUG-Ser clade uncovers Candida theae as a new hybrid lineage with pathogenic potential in the Candida parapsilosis species complex.</title>
        <authorList>
            <person name="Mixao V."/>
            <person name="Del Olmo V."/>
            <person name="Hegedusova E."/>
            <person name="Saus E."/>
            <person name="Pryszcz L."/>
            <person name="Cillingova A."/>
            <person name="Nosek J."/>
            <person name="Gabaldon T."/>
        </authorList>
    </citation>
    <scope>NUCLEOTIDE SEQUENCE [LARGE SCALE GENOMIC DNA]</scope>
    <source>
        <strain evidence="8 9">CBS 12239</strain>
    </source>
</reference>
<dbReference type="GO" id="GO:0009277">
    <property type="term" value="C:fungal-type cell wall"/>
    <property type="evidence" value="ECO:0007669"/>
    <property type="project" value="UniProtKB-ARBA"/>
</dbReference>
<feature type="compositionally biased region" description="Low complexity" evidence="6">
    <location>
        <begin position="91"/>
        <end position="117"/>
    </location>
</feature>
<dbReference type="InterPro" id="IPR025928">
    <property type="entry name" value="Flocculin_t3_rpt"/>
</dbReference>
<dbReference type="AlphaFoldDB" id="A0AAD5G0S3"/>
<dbReference type="Proteomes" id="UP001204833">
    <property type="component" value="Unassembled WGS sequence"/>
</dbReference>
<sequence>MQFTKLAALTAIAGTAVADYSNSTSPTSSGTGIKTTVITITSGNGTSITEIPITTGITTVTDLYTTYTTFCPLSTTAAPAPGGQSTGKGPGAQPTGGAAPGGQAPSGKPTGSAAPGGQAPGGQPSGASPSGKPSQGSQTTQNTVAAQSSSAPAQGSQAPSVSAVSQGAGAANTVPFVAGVLAMAAALI</sequence>
<feature type="signal peptide" evidence="7">
    <location>
        <begin position="1"/>
        <end position="18"/>
    </location>
</feature>
<evidence type="ECO:0000256" key="6">
    <source>
        <dbReference type="SAM" id="MobiDB-lite"/>
    </source>
</evidence>
<dbReference type="Pfam" id="PF13928">
    <property type="entry name" value="Flocculin_t3"/>
    <property type="match status" value="1"/>
</dbReference>
<keyword evidence="3" id="KW-0964">Secreted</keyword>
<evidence type="ECO:0000313" key="9">
    <source>
        <dbReference type="Proteomes" id="UP001204833"/>
    </source>
</evidence>
<proteinExistence type="predicted"/>
<dbReference type="EMBL" id="JAIHNG010000023">
    <property type="protein sequence ID" value="KAI5967798.1"/>
    <property type="molecule type" value="Genomic_DNA"/>
</dbReference>
<organism evidence="8 9">
    <name type="scientific">Candida theae</name>
    <dbReference type="NCBI Taxonomy" id="1198502"/>
    <lineage>
        <taxon>Eukaryota</taxon>
        <taxon>Fungi</taxon>
        <taxon>Dikarya</taxon>
        <taxon>Ascomycota</taxon>
        <taxon>Saccharomycotina</taxon>
        <taxon>Pichiomycetes</taxon>
        <taxon>Debaryomycetaceae</taxon>
        <taxon>Candida/Lodderomyces clade</taxon>
        <taxon>Candida</taxon>
    </lineage>
</organism>
<comment type="subcellular location">
    <subcellularLocation>
        <location evidence="1">Secreted</location>
        <location evidence="1">Cell wall</location>
    </subcellularLocation>
</comment>
<keyword evidence="2" id="KW-0134">Cell wall</keyword>
<evidence type="ECO:0000256" key="2">
    <source>
        <dbReference type="ARBA" id="ARBA00022512"/>
    </source>
</evidence>
<protein>
    <submittedName>
        <fullName evidence="8">PGA62</fullName>
    </submittedName>
</protein>
<evidence type="ECO:0000256" key="7">
    <source>
        <dbReference type="SAM" id="SignalP"/>
    </source>
</evidence>
<evidence type="ECO:0000256" key="5">
    <source>
        <dbReference type="ARBA" id="ARBA00023180"/>
    </source>
</evidence>
<evidence type="ECO:0000256" key="3">
    <source>
        <dbReference type="ARBA" id="ARBA00022525"/>
    </source>
</evidence>